<dbReference type="Pfam" id="PF00501">
    <property type="entry name" value="AMP-binding"/>
    <property type="match status" value="1"/>
</dbReference>
<accession>A0A926QMU8</accession>
<dbReference type="GO" id="GO:0043041">
    <property type="term" value="P:amino acid activation for nonribosomal peptide biosynthetic process"/>
    <property type="evidence" value="ECO:0007669"/>
    <property type="project" value="TreeGrafter"/>
</dbReference>
<keyword evidence="3" id="KW-1185">Reference proteome</keyword>
<reference evidence="2" key="1">
    <citation type="submission" date="2020-09" db="EMBL/GenBank/DDBJ databases">
        <title>Streptomyces grisecoloratus sp. nov., isolated from cotton soil.</title>
        <authorList>
            <person name="Xing L."/>
        </authorList>
    </citation>
    <scope>NUCLEOTIDE SEQUENCE</scope>
    <source>
        <strain evidence="2">TRM S81-3</strain>
    </source>
</reference>
<dbReference type="GO" id="GO:0009366">
    <property type="term" value="C:enterobactin synthetase complex"/>
    <property type="evidence" value="ECO:0007669"/>
    <property type="project" value="TreeGrafter"/>
</dbReference>
<feature type="non-terminal residue" evidence="2">
    <location>
        <position position="1"/>
    </location>
</feature>
<proteinExistence type="predicted"/>
<reference evidence="2" key="2">
    <citation type="submission" date="2020-09" db="EMBL/GenBank/DDBJ databases">
        <authorList>
            <person name="Luo X."/>
        </authorList>
    </citation>
    <scope>NUCLEOTIDE SEQUENCE</scope>
    <source>
        <strain evidence="2">TRM S81-3</strain>
    </source>
</reference>
<evidence type="ECO:0000259" key="1">
    <source>
        <dbReference type="Pfam" id="PF00501"/>
    </source>
</evidence>
<dbReference type="RefSeq" id="WP_188179089.1">
    <property type="nucleotide sequence ID" value="NZ_JACVQF010000083.1"/>
</dbReference>
<dbReference type="PANTHER" id="PTHR45527:SF1">
    <property type="entry name" value="FATTY ACID SYNTHASE"/>
    <property type="match status" value="1"/>
</dbReference>
<comment type="caution">
    <text evidence="2">The sequence shown here is derived from an EMBL/GenBank/DDBJ whole genome shotgun (WGS) entry which is preliminary data.</text>
</comment>
<dbReference type="InterPro" id="IPR042099">
    <property type="entry name" value="ANL_N_sf"/>
</dbReference>
<evidence type="ECO:0000313" key="2">
    <source>
        <dbReference type="EMBL" id="MBD0418014.1"/>
    </source>
</evidence>
<gene>
    <name evidence="2" type="ORF">H0H10_02310</name>
</gene>
<dbReference type="AlphaFoldDB" id="A0A926QMU8"/>
<dbReference type="SUPFAM" id="SSF56801">
    <property type="entry name" value="Acetyl-CoA synthetase-like"/>
    <property type="match status" value="1"/>
</dbReference>
<evidence type="ECO:0000313" key="3">
    <source>
        <dbReference type="Proteomes" id="UP000621210"/>
    </source>
</evidence>
<dbReference type="InterPro" id="IPR000873">
    <property type="entry name" value="AMP-dep_synth/lig_dom"/>
</dbReference>
<dbReference type="EMBL" id="JACVQF010000083">
    <property type="protein sequence ID" value="MBD0418014.1"/>
    <property type="molecule type" value="Genomic_DNA"/>
</dbReference>
<organism evidence="2 3">
    <name type="scientific">Streptomyces griseicoloratus</name>
    <dbReference type="NCBI Taxonomy" id="2752516"/>
    <lineage>
        <taxon>Bacteria</taxon>
        <taxon>Bacillati</taxon>
        <taxon>Actinomycetota</taxon>
        <taxon>Actinomycetes</taxon>
        <taxon>Kitasatosporales</taxon>
        <taxon>Streptomycetaceae</taxon>
        <taxon>Streptomyces</taxon>
    </lineage>
</organism>
<dbReference type="GO" id="GO:0009239">
    <property type="term" value="P:enterobactin biosynthetic process"/>
    <property type="evidence" value="ECO:0007669"/>
    <property type="project" value="TreeGrafter"/>
</dbReference>
<name>A0A926QMU8_9ACTN</name>
<dbReference type="Gene3D" id="3.40.50.12780">
    <property type="entry name" value="N-terminal domain of ligase-like"/>
    <property type="match status" value="1"/>
</dbReference>
<dbReference type="GO" id="GO:0031177">
    <property type="term" value="F:phosphopantetheine binding"/>
    <property type="evidence" value="ECO:0007669"/>
    <property type="project" value="TreeGrafter"/>
</dbReference>
<sequence length="213" mass="21543">YTSGSTGLPKGVQATHGGLANLVVALGPALAAGPGVPVLQFTSFSFDASVLDVAVTLASGATLVVAGAAERADARQLVRLVRESGVRSASVVPSLLAVLDPVEWAGVSSMVVGSEALSAELAGVWSRGRELVHAYGPTESTVIVSTARVDGCGAVVPIGRPVVNSRLFVLDERLVPVPVGVVGELYVAGAQVARGYVGRPGLTAERFVACPFG</sequence>
<feature type="domain" description="AMP-dependent synthetase/ligase" evidence="1">
    <location>
        <begin position="1"/>
        <end position="196"/>
    </location>
</feature>
<dbReference type="Proteomes" id="UP000621210">
    <property type="component" value="Unassembled WGS sequence"/>
</dbReference>
<feature type="non-terminal residue" evidence="2">
    <location>
        <position position="213"/>
    </location>
</feature>
<dbReference type="PANTHER" id="PTHR45527">
    <property type="entry name" value="NONRIBOSOMAL PEPTIDE SYNTHETASE"/>
    <property type="match status" value="1"/>
</dbReference>
<protein>
    <submittedName>
        <fullName evidence="2">AMP-binding protein</fullName>
    </submittedName>
</protein>
<dbReference type="GO" id="GO:0047527">
    <property type="term" value="F:2,3-dihydroxybenzoate-serine ligase activity"/>
    <property type="evidence" value="ECO:0007669"/>
    <property type="project" value="TreeGrafter"/>
</dbReference>
<dbReference type="GO" id="GO:0005829">
    <property type="term" value="C:cytosol"/>
    <property type="evidence" value="ECO:0007669"/>
    <property type="project" value="TreeGrafter"/>
</dbReference>